<feature type="domain" description="Zn(2)-C6 fungal-type" evidence="7">
    <location>
        <begin position="25"/>
        <end position="53"/>
    </location>
</feature>
<feature type="compositionally biased region" description="Basic and acidic residues" evidence="6">
    <location>
        <begin position="107"/>
        <end position="119"/>
    </location>
</feature>
<evidence type="ECO:0000256" key="6">
    <source>
        <dbReference type="SAM" id="MobiDB-lite"/>
    </source>
</evidence>
<sequence>MATWTEHIFALNPDTFDIRRRSKYGCIDCKAAKVRCDEARPSCGTCARRHRVCRGYTHHHNQAQAEAPAKRKRQRSETCTDDPKSDRFTASISTHTQMLPTTSSPSKKADRRQSLHVETNSEAKIGLSPYWNTASEYRVSSDPIVTHSPNGQNALINPIIPRTLPAIPPGAIPEADGPTINVYFNRHPFELVISAEFIYEMNAAILLVLQDSPAAIGDALYSIGRIYLDEDGQGSLLPLALDRRAKTLARLRFKDPSCELEQMLAMTLALGAMELIDTKCKAHERSFPILIGYAVRIINKYLASGLVLSSLAKYFVRALARQDMVLSLSQCRRNSIQTELWLDESSRSSPDRFMGYTTTLMSLLQELSALAEDVCQSAEAITNGLEDSTMNSWSVTKVTAISPPMADLKSRIQSWRPTFGQGVSARTSSRLLAHAYASRAAALLMLHRLMHPAGSSAEADKEAFHMACEVIVHLHGEPDDLRLSTWPAFIASCELQSQEDRTVALGIFDAIYSARRTSTAIQTKNFVAERVWKARDACEDWNWMILSRKYPMECVPI</sequence>
<dbReference type="SMART" id="SM00066">
    <property type="entry name" value="GAL4"/>
    <property type="match status" value="1"/>
</dbReference>
<dbReference type="Pfam" id="PF00172">
    <property type="entry name" value="Zn_clus"/>
    <property type="match status" value="1"/>
</dbReference>
<proteinExistence type="predicted"/>
<dbReference type="GO" id="GO:0008270">
    <property type="term" value="F:zinc ion binding"/>
    <property type="evidence" value="ECO:0007669"/>
    <property type="project" value="InterPro"/>
</dbReference>
<keyword evidence="2" id="KW-0805">Transcription regulation</keyword>
<dbReference type="PANTHER" id="PTHR37534">
    <property type="entry name" value="TRANSCRIPTIONAL ACTIVATOR PROTEIN UGA3"/>
    <property type="match status" value="1"/>
</dbReference>
<dbReference type="Gene3D" id="4.10.240.10">
    <property type="entry name" value="Zn(2)-C6 fungal-type DNA-binding domain"/>
    <property type="match status" value="1"/>
</dbReference>
<organism evidence="8 9">
    <name type="scientific">Talaromyces atroroseus</name>
    <dbReference type="NCBI Taxonomy" id="1441469"/>
    <lineage>
        <taxon>Eukaryota</taxon>
        <taxon>Fungi</taxon>
        <taxon>Dikarya</taxon>
        <taxon>Ascomycota</taxon>
        <taxon>Pezizomycotina</taxon>
        <taxon>Eurotiomycetes</taxon>
        <taxon>Eurotiomycetidae</taxon>
        <taxon>Eurotiales</taxon>
        <taxon>Trichocomaceae</taxon>
        <taxon>Talaromyces</taxon>
        <taxon>Talaromyces sect. Trachyspermi</taxon>
    </lineage>
</organism>
<name>A0A1Q5QCD5_TALAT</name>
<evidence type="ECO:0000256" key="4">
    <source>
        <dbReference type="ARBA" id="ARBA00023163"/>
    </source>
</evidence>
<accession>A0A1Q5QCD5</accession>
<reference evidence="8 9" key="1">
    <citation type="submission" date="2015-06" db="EMBL/GenBank/DDBJ databases">
        <title>Talaromyces atroroseus IBT 11181 draft genome.</title>
        <authorList>
            <person name="Rasmussen K.B."/>
            <person name="Rasmussen S."/>
            <person name="Petersen B."/>
            <person name="Sicheritz-Ponten T."/>
            <person name="Mortensen U.H."/>
            <person name="Thrane U."/>
        </authorList>
    </citation>
    <scope>NUCLEOTIDE SEQUENCE [LARGE SCALE GENOMIC DNA]</scope>
    <source>
        <strain evidence="8 9">IBT 11181</strain>
    </source>
</reference>
<feature type="region of interest" description="Disordered" evidence="6">
    <location>
        <begin position="59"/>
        <end position="119"/>
    </location>
</feature>
<dbReference type="EMBL" id="LFMY01000002">
    <property type="protein sequence ID" value="OKL63429.1"/>
    <property type="molecule type" value="Genomic_DNA"/>
</dbReference>
<keyword evidence="5" id="KW-0539">Nucleus</keyword>
<feature type="compositionally biased region" description="Polar residues" evidence="6">
    <location>
        <begin position="88"/>
        <end position="106"/>
    </location>
</feature>
<dbReference type="PROSITE" id="PS50048">
    <property type="entry name" value="ZN2_CY6_FUNGAL_2"/>
    <property type="match status" value="1"/>
</dbReference>
<dbReference type="RefSeq" id="XP_020123550.1">
    <property type="nucleotide sequence ID" value="XM_020261436.1"/>
</dbReference>
<dbReference type="Proteomes" id="UP000214365">
    <property type="component" value="Unassembled WGS sequence"/>
</dbReference>
<gene>
    <name evidence="8" type="ORF">UA08_01189</name>
</gene>
<keyword evidence="4" id="KW-0804">Transcription</keyword>
<dbReference type="GO" id="GO:0000981">
    <property type="term" value="F:DNA-binding transcription factor activity, RNA polymerase II-specific"/>
    <property type="evidence" value="ECO:0007669"/>
    <property type="project" value="InterPro"/>
</dbReference>
<dbReference type="PANTHER" id="PTHR37534:SF7">
    <property type="entry name" value="TRANSCRIPTIONAL ACTIVATOR PROTEIN UGA3"/>
    <property type="match status" value="1"/>
</dbReference>
<evidence type="ECO:0000256" key="3">
    <source>
        <dbReference type="ARBA" id="ARBA00023125"/>
    </source>
</evidence>
<comment type="subcellular location">
    <subcellularLocation>
        <location evidence="1">Nucleus</location>
    </subcellularLocation>
</comment>
<evidence type="ECO:0000313" key="9">
    <source>
        <dbReference type="Proteomes" id="UP000214365"/>
    </source>
</evidence>
<dbReference type="AlphaFoldDB" id="A0A1Q5QCD5"/>
<dbReference type="InterPro" id="IPR021858">
    <property type="entry name" value="Fun_TF"/>
</dbReference>
<keyword evidence="3" id="KW-0238">DNA-binding</keyword>
<dbReference type="InterPro" id="IPR036864">
    <property type="entry name" value="Zn2-C6_fun-type_DNA-bd_sf"/>
</dbReference>
<evidence type="ECO:0000256" key="5">
    <source>
        <dbReference type="ARBA" id="ARBA00023242"/>
    </source>
</evidence>
<dbReference type="CDD" id="cd00067">
    <property type="entry name" value="GAL4"/>
    <property type="match status" value="1"/>
</dbReference>
<dbReference type="SUPFAM" id="SSF57701">
    <property type="entry name" value="Zn2/Cys6 DNA-binding domain"/>
    <property type="match status" value="1"/>
</dbReference>
<dbReference type="GO" id="GO:0000976">
    <property type="term" value="F:transcription cis-regulatory region binding"/>
    <property type="evidence" value="ECO:0007669"/>
    <property type="project" value="TreeGrafter"/>
</dbReference>
<dbReference type="GeneID" id="31000944"/>
<comment type="caution">
    <text evidence="8">The sequence shown here is derived from an EMBL/GenBank/DDBJ whole genome shotgun (WGS) entry which is preliminary data.</text>
</comment>
<dbReference type="OrthoDB" id="648861at2759"/>
<evidence type="ECO:0000256" key="2">
    <source>
        <dbReference type="ARBA" id="ARBA00023015"/>
    </source>
</evidence>
<dbReference type="GO" id="GO:0005634">
    <property type="term" value="C:nucleus"/>
    <property type="evidence" value="ECO:0007669"/>
    <property type="project" value="UniProtKB-SubCell"/>
</dbReference>
<dbReference type="GO" id="GO:0045944">
    <property type="term" value="P:positive regulation of transcription by RNA polymerase II"/>
    <property type="evidence" value="ECO:0007669"/>
    <property type="project" value="TreeGrafter"/>
</dbReference>
<dbReference type="STRING" id="1441469.A0A1Q5QCD5"/>
<protein>
    <recommendedName>
        <fullName evidence="7">Zn(2)-C6 fungal-type domain-containing protein</fullName>
    </recommendedName>
</protein>
<evidence type="ECO:0000313" key="8">
    <source>
        <dbReference type="EMBL" id="OKL63429.1"/>
    </source>
</evidence>
<dbReference type="PROSITE" id="PS00463">
    <property type="entry name" value="ZN2_CY6_FUNGAL_1"/>
    <property type="match status" value="1"/>
</dbReference>
<dbReference type="InterPro" id="IPR001138">
    <property type="entry name" value="Zn2Cys6_DnaBD"/>
</dbReference>
<evidence type="ECO:0000259" key="7">
    <source>
        <dbReference type="PROSITE" id="PS50048"/>
    </source>
</evidence>
<feature type="compositionally biased region" description="Basic and acidic residues" evidence="6">
    <location>
        <begin position="75"/>
        <end position="87"/>
    </location>
</feature>
<evidence type="ECO:0000256" key="1">
    <source>
        <dbReference type="ARBA" id="ARBA00004123"/>
    </source>
</evidence>
<dbReference type="Pfam" id="PF11951">
    <property type="entry name" value="Fungal_trans_2"/>
    <property type="match status" value="1"/>
</dbReference>
<keyword evidence="9" id="KW-1185">Reference proteome</keyword>